<evidence type="ECO:0008006" key="4">
    <source>
        <dbReference type="Google" id="ProtNLM"/>
    </source>
</evidence>
<keyword evidence="3" id="KW-1185">Reference proteome</keyword>
<accession>G4ZFC9</accession>
<organism evidence="2 3">
    <name type="scientific">Phytophthora sojae (strain P6497)</name>
    <name type="common">Soybean stem and root rot agent</name>
    <name type="synonym">Phytophthora megasperma f. sp. glycines</name>
    <dbReference type="NCBI Taxonomy" id="1094619"/>
    <lineage>
        <taxon>Eukaryota</taxon>
        <taxon>Sar</taxon>
        <taxon>Stramenopiles</taxon>
        <taxon>Oomycota</taxon>
        <taxon>Peronosporomycetes</taxon>
        <taxon>Peronosporales</taxon>
        <taxon>Peronosporaceae</taxon>
        <taxon>Phytophthora</taxon>
    </lineage>
</organism>
<sequence>MTNMYASYNKTNSIGALIGNWVEEDALQDRTGYSRRKIPAPLFAPDRKESRIESTHKRVLLHESSVGLTCNSHASEITPPPFETTLQASTRYADFAAEKPGPGPRSSLRDQYLAETARRLHSEQRAREREEEELERQAAARITVTKSSFLPMDTSALAMKRVPRGRNGALARQVDRNVQHLTRAETDSIDQMKLDLLKGAPVTRYSYAMTTGVGLDFPTTVSDGSNAFGRSSTFTNEINDPSKRHGEATEPGCLHDERNGASVHQRSALKRLLHLLKSDPDTGKRLMDTLRHGSVKAKGGEQPQQEDGREYIELHEFRAAFSATGAALPANSAVRGLPAVLTDKEVIHIFMYFDADNIGAIQLAAFMDYCASGGEKLPFNSQ</sequence>
<dbReference type="InterPro" id="IPR011992">
    <property type="entry name" value="EF-hand-dom_pair"/>
</dbReference>
<name>G4ZFC9_PHYSP</name>
<dbReference type="SUPFAM" id="SSF47473">
    <property type="entry name" value="EF-hand"/>
    <property type="match status" value="1"/>
</dbReference>
<dbReference type="InParanoid" id="G4ZFC9"/>
<proteinExistence type="predicted"/>
<dbReference type="EMBL" id="JH159154">
    <property type="protein sequence ID" value="EGZ17018.1"/>
    <property type="molecule type" value="Genomic_DNA"/>
</dbReference>
<dbReference type="Proteomes" id="UP000002640">
    <property type="component" value="Unassembled WGS sequence"/>
</dbReference>
<evidence type="ECO:0000313" key="3">
    <source>
        <dbReference type="Proteomes" id="UP000002640"/>
    </source>
</evidence>
<reference evidence="2 3" key="1">
    <citation type="journal article" date="2006" name="Science">
        <title>Phytophthora genome sequences uncover evolutionary origins and mechanisms of pathogenesis.</title>
        <authorList>
            <person name="Tyler B.M."/>
            <person name="Tripathy S."/>
            <person name="Zhang X."/>
            <person name="Dehal P."/>
            <person name="Jiang R.H."/>
            <person name="Aerts A."/>
            <person name="Arredondo F.D."/>
            <person name="Baxter L."/>
            <person name="Bensasson D."/>
            <person name="Beynon J.L."/>
            <person name="Chapman J."/>
            <person name="Damasceno C.M."/>
            <person name="Dorrance A.E."/>
            <person name="Dou D."/>
            <person name="Dickerman A.W."/>
            <person name="Dubchak I.L."/>
            <person name="Garbelotto M."/>
            <person name="Gijzen M."/>
            <person name="Gordon S.G."/>
            <person name="Govers F."/>
            <person name="Grunwald N.J."/>
            <person name="Huang W."/>
            <person name="Ivors K.L."/>
            <person name="Jones R.W."/>
            <person name="Kamoun S."/>
            <person name="Krampis K."/>
            <person name="Lamour K.H."/>
            <person name="Lee M.K."/>
            <person name="McDonald W.H."/>
            <person name="Medina M."/>
            <person name="Meijer H.J."/>
            <person name="Nordberg E.K."/>
            <person name="Maclean D.J."/>
            <person name="Ospina-Giraldo M.D."/>
            <person name="Morris P.F."/>
            <person name="Phuntumart V."/>
            <person name="Putnam N.H."/>
            <person name="Rash S."/>
            <person name="Rose J.K."/>
            <person name="Sakihama Y."/>
            <person name="Salamov A.A."/>
            <person name="Savidor A."/>
            <person name="Scheuring C.F."/>
            <person name="Smith B.M."/>
            <person name="Sobral B.W."/>
            <person name="Terry A."/>
            <person name="Torto-Alalibo T.A."/>
            <person name="Win J."/>
            <person name="Xu Z."/>
            <person name="Zhang H."/>
            <person name="Grigoriev I.V."/>
            <person name="Rokhsar D.S."/>
            <person name="Boore J.L."/>
        </authorList>
    </citation>
    <scope>NUCLEOTIDE SEQUENCE [LARGE SCALE GENOMIC DNA]</scope>
    <source>
        <strain evidence="2 3">P6497</strain>
    </source>
</reference>
<dbReference type="GeneID" id="20646213"/>
<evidence type="ECO:0000256" key="1">
    <source>
        <dbReference type="SAM" id="MobiDB-lite"/>
    </source>
</evidence>
<dbReference type="AlphaFoldDB" id="G4ZFC9"/>
<evidence type="ECO:0000313" key="2">
    <source>
        <dbReference type="EMBL" id="EGZ17018.1"/>
    </source>
</evidence>
<dbReference type="OMA" id="ITTYNVK"/>
<feature type="region of interest" description="Disordered" evidence="1">
    <location>
        <begin position="119"/>
        <end position="139"/>
    </location>
</feature>
<protein>
    <recommendedName>
        <fullName evidence="4">EF-hand domain-containing protein</fullName>
    </recommendedName>
</protein>
<gene>
    <name evidence="2" type="ORF">PHYSODRAFT_331053</name>
</gene>
<dbReference type="KEGG" id="psoj:PHYSODRAFT_331053"/>
<dbReference type="RefSeq" id="XP_009526076.1">
    <property type="nucleotide sequence ID" value="XM_009527781.1"/>
</dbReference>
<feature type="compositionally biased region" description="Basic and acidic residues" evidence="1">
    <location>
        <begin position="119"/>
        <end position="129"/>
    </location>
</feature>